<dbReference type="GO" id="GO:0008270">
    <property type="term" value="F:zinc ion binding"/>
    <property type="evidence" value="ECO:0007669"/>
    <property type="project" value="UniProtKB-KW"/>
</dbReference>
<evidence type="ECO:0000256" key="2">
    <source>
        <dbReference type="SAM" id="MobiDB-lite"/>
    </source>
</evidence>
<dbReference type="AlphaFoldDB" id="A0AAV0DDD3"/>
<feature type="region of interest" description="Disordered" evidence="2">
    <location>
        <begin position="1"/>
        <end position="66"/>
    </location>
</feature>
<evidence type="ECO:0000256" key="1">
    <source>
        <dbReference type="PROSITE-ProRule" id="PRU00042"/>
    </source>
</evidence>
<protein>
    <recommendedName>
        <fullName evidence="3">C2H2-type domain-containing protein</fullName>
    </recommendedName>
</protein>
<name>A0AAV0DDD3_9ASTE</name>
<dbReference type="GO" id="GO:0009739">
    <property type="term" value="P:response to gibberellin"/>
    <property type="evidence" value="ECO:0007669"/>
    <property type="project" value="InterPro"/>
</dbReference>
<organism evidence="4 5">
    <name type="scientific">Cuscuta epithymum</name>
    <dbReference type="NCBI Taxonomy" id="186058"/>
    <lineage>
        <taxon>Eukaryota</taxon>
        <taxon>Viridiplantae</taxon>
        <taxon>Streptophyta</taxon>
        <taxon>Embryophyta</taxon>
        <taxon>Tracheophyta</taxon>
        <taxon>Spermatophyta</taxon>
        <taxon>Magnoliopsida</taxon>
        <taxon>eudicotyledons</taxon>
        <taxon>Gunneridae</taxon>
        <taxon>Pentapetalae</taxon>
        <taxon>asterids</taxon>
        <taxon>lamiids</taxon>
        <taxon>Solanales</taxon>
        <taxon>Convolvulaceae</taxon>
        <taxon>Cuscuteae</taxon>
        <taxon>Cuscuta</taxon>
        <taxon>Cuscuta subgen. Cuscuta</taxon>
    </lineage>
</organism>
<evidence type="ECO:0000313" key="5">
    <source>
        <dbReference type="Proteomes" id="UP001152523"/>
    </source>
</evidence>
<feature type="region of interest" description="Disordered" evidence="2">
    <location>
        <begin position="186"/>
        <end position="220"/>
    </location>
</feature>
<comment type="caution">
    <text evidence="4">The sequence shown here is derived from an EMBL/GenBank/DDBJ whole genome shotgun (WGS) entry which is preliminary data.</text>
</comment>
<dbReference type="InterPro" id="IPR036236">
    <property type="entry name" value="Znf_C2H2_sf"/>
</dbReference>
<evidence type="ECO:0000313" key="4">
    <source>
        <dbReference type="EMBL" id="CAH9098885.1"/>
    </source>
</evidence>
<dbReference type="EMBL" id="CAMAPF010000103">
    <property type="protein sequence ID" value="CAH9098885.1"/>
    <property type="molecule type" value="Genomic_DNA"/>
</dbReference>
<dbReference type="InterPro" id="IPR044291">
    <property type="entry name" value="GIS/GIS2/ZFP8"/>
</dbReference>
<feature type="domain" description="C2H2-type" evidence="3">
    <location>
        <begin position="72"/>
        <end position="99"/>
    </location>
</feature>
<keyword evidence="1" id="KW-0479">Metal-binding</keyword>
<keyword evidence="1" id="KW-0862">Zinc</keyword>
<dbReference type="GO" id="GO:0010090">
    <property type="term" value="P:trichome morphogenesis"/>
    <property type="evidence" value="ECO:0007669"/>
    <property type="project" value="InterPro"/>
</dbReference>
<dbReference type="GO" id="GO:0003700">
    <property type="term" value="F:DNA-binding transcription factor activity"/>
    <property type="evidence" value="ECO:0007669"/>
    <property type="project" value="InterPro"/>
</dbReference>
<dbReference type="Proteomes" id="UP001152523">
    <property type="component" value="Unassembled WGS sequence"/>
</dbReference>
<feature type="compositionally biased region" description="Basic and acidic residues" evidence="2">
    <location>
        <begin position="30"/>
        <end position="39"/>
    </location>
</feature>
<dbReference type="Gene3D" id="3.30.160.60">
    <property type="entry name" value="Classic Zinc Finger"/>
    <property type="match status" value="1"/>
</dbReference>
<accession>A0AAV0DDD3</accession>
<sequence length="254" mass="27551">MEKNDDRETVDFMNAESFSQLPFIRPTPPAKEKGIRLFGKDFGGGAADDDSESNGGSESKESDNAGETSRKFECHYCCRNFPTSQALGGHQNAHKRERQHAKRATLQSAVVNGGLSAVDIQLYGLMNYARMGSTTQTVPSYHHNISPPWNGGARVYGSNGGMNPYSQQPAVTGSPLNVWRVPTAHPVSSPPSSYYFSRDRFSGKGADLKPSPSPPQPPSMGIINGSTTVHQSRFLYEPMPAGVKGNHVSLDLHL</sequence>
<feature type="compositionally biased region" description="Basic and acidic residues" evidence="2">
    <location>
        <begin position="1"/>
        <end position="10"/>
    </location>
</feature>
<keyword evidence="5" id="KW-1185">Reference proteome</keyword>
<keyword evidence="1" id="KW-0863">Zinc-finger</keyword>
<gene>
    <name evidence="4" type="ORF">CEPIT_LOCUS14601</name>
</gene>
<dbReference type="SUPFAM" id="SSF57667">
    <property type="entry name" value="beta-beta-alpha zinc fingers"/>
    <property type="match status" value="1"/>
</dbReference>
<dbReference type="PROSITE" id="PS50157">
    <property type="entry name" value="ZINC_FINGER_C2H2_2"/>
    <property type="match status" value="1"/>
</dbReference>
<dbReference type="PANTHER" id="PTHR46547:SF7">
    <property type="entry name" value="ZINC FINGER PROTEIN GIS"/>
    <property type="match status" value="1"/>
</dbReference>
<evidence type="ECO:0000259" key="3">
    <source>
        <dbReference type="PROSITE" id="PS50157"/>
    </source>
</evidence>
<dbReference type="InterPro" id="IPR013087">
    <property type="entry name" value="Znf_C2H2_type"/>
</dbReference>
<proteinExistence type="predicted"/>
<reference evidence="4" key="1">
    <citation type="submission" date="2022-07" db="EMBL/GenBank/DDBJ databases">
        <authorList>
            <person name="Macas J."/>
            <person name="Novak P."/>
            <person name="Neumann P."/>
        </authorList>
    </citation>
    <scope>NUCLEOTIDE SEQUENCE</scope>
</reference>
<dbReference type="PANTHER" id="PTHR46547">
    <property type="entry name" value="ZINC FINGER PROTEIN GIS"/>
    <property type="match status" value="1"/>
</dbReference>
<dbReference type="PROSITE" id="PS00028">
    <property type="entry name" value="ZINC_FINGER_C2H2_1"/>
    <property type="match status" value="1"/>
</dbReference>